<dbReference type="Proteomes" id="UP001195483">
    <property type="component" value="Unassembled WGS sequence"/>
</dbReference>
<reference evidence="3" key="2">
    <citation type="journal article" date="2021" name="Genome Biol. Evol.">
        <title>Developing a high-quality reference genome for a parasitic bivalve with doubly uniparental inheritance (Bivalvia: Unionida).</title>
        <authorList>
            <person name="Smith C.H."/>
        </authorList>
    </citation>
    <scope>NUCLEOTIDE SEQUENCE</scope>
    <source>
        <strain evidence="3">CHS0354</strain>
        <tissue evidence="3">Mantle</tissue>
    </source>
</reference>
<sequence length="443" mass="49545">MIQKRSYLLTHVNVQRHNAGGHQKINHSESFLSTSNQNPKSWDNVKRLCICSNGTITRTQNLRNISVCSPDESVLCKRNRNLGKDVVRCPFYDYSTSIRSRRDLRTQEFTDRSSPVGIIRRRKSSISLERAISACDSFFALSPNYKLQNDLPVNTLNNSIFECALDYQMSDGDISWAMPHLQSWTSNIKTQISRDKSFQENHTDVTETFLANACPNECNSHGRCINGTCVCNHGFGSSDCSIDLTAPPPLSGIYNDGQCDTSVENCSSGFSIYGDDFIRSESLECEVERNEIDMMGTILSRDLDVTQADFVSLFEVICPVNRNSLSKSTKSPTAKVYNFSVSNFGQNFGKKQAMTVIDQRCTLMKPNNSFSLKPGHCYINGVCYADGENNPTVNCQACASVVNPYDWSSKWSMECSENGACPNGPPFFFFVHTCLVTVLVQRV</sequence>
<feature type="domain" description="EGF-like" evidence="2">
    <location>
        <begin position="229"/>
        <end position="240"/>
    </location>
</feature>
<proteinExistence type="predicted"/>
<evidence type="ECO:0000313" key="4">
    <source>
        <dbReference type="Proteomes" id="UP001195483"/>
    </source>
</evidence>
<dbReference type="InterPro" id="IPR000742">
    <property type="entry name" value="EGF"/>
</dbReference>
<gene>
    <name evidence="3" type="ORF">CHS0354_038331</name>
</gene>
<dbReference type="FunFam" id="2.10.25.10:FF:000001">
    <property type="entry name" value="Tenascin C"/>
    <property type="match status" value="1"/>
</dbReference>
<organism evidence="3 4">
    <name type="scientific">Potamilus streckersoni</name>
    <dbReference type="NCBI Taxonomy" id="2493646"/>
    <lineage>
        <taxon>Eukaryota</taxon>
        <taxon>Metazoa</taxon>
        <taxon>Spiralia</taxon>
        <taxon>Lophotrochozoa</taxon>
        <taxon>Mollusca</taxon>
        <taxon>Bivalvia</taxon>
        <taxon>Autobranchia</taxon>
        <taxon>Heteroconchia</taxon>
        <taxon>Palaeoheterodonta</taxon>
        <taxon>Unionida</taxon>
        <taxon>Unionoidea</taxon>
        <taxon>Unionidae</taxon>
        <taxon>Ambleminae</taxon>
        <taxon>Lampsilini</taxon>
        <taxon>Potamilus</taxon>
    </lineage>
</organism>
<dbReference type="Pfam" id="PF26129">
    <property type="entry name" value="Vwde"/>
    <property type="match status" value="1"/>
</dbReference>
<keyword evidence="4" id="KW-1185">Reference proteome</keyword>
<dbReference type="PROSITE" id="PS01186">
    <property type="entry name" value="EGF_2"/>
    <property type="match status" value="1"/>
</dbReference>
<accession>A0AAE0S612</accession>
<dbReference type="InterPro" id="IPR058727">
    <property type="entry name" value="Helical_Vwde"/>
</dbReference>
<evidence type="ECO:0000259" key="2">
    <source>
        <dbReference type="PROSITE" id="PS01186"/>
    </source>
</evidence>
<dbReference type="Pfam" id="PF23106">
    <property type="entry name" value="EGF_Teneurin"/>
    <property type="match status" value="1"/>
</dbReference>
<dbReference type="Gene3D" id="2.60.120.260">
    <property type="entry name" value="Galactose-binding domain-like"/>
    <property type="match status" value="1"/>
</dbReference>
<protein>
    <recommendedName>
        <fullName evidence="2">EGF-like domain-containing protein</fullName>
    </recommendedName>
</protein>
<comment type="caution">
    <text evidence="3">The sequence shown here is derived from an EMBL/GenBank/DDBJ whole genome shotgun (WGS) entry which is preliminary data.</text>
</comment>
<evidence type="ECO:0000256" key="1">
    <source>
        <dbReference type="ARBA" id="ARBA00023180"/>
    </source>
</evidence>
<reference evidence="3" key="3">
    <citation type="submission" date="2023-05" db="EMBL/GenBank/DDBJ databases">
        <authorList>
            <person name="Smith C.H."/>
        </authorList>
    </citation>
    <scope>NUCLEOTIDE SEQUENCE</scope>
    <source>
        <strain evidence="3">CHS0354</strain>
        <tissue evidence="3">Mantle</tissue>
    </source>
</reference>
<reference evidence="3" key="1">
    <citation type="journal article" date="2021" name="Genome Biol. Evol.">
        <title>A High-Quality Reference Genome for a Parasitic Bivalve with Doubly Uniparental Inheritance (Bivalvia: Unionida).</title>
        <authorList>
            <person name="Smith C.H."/>
        </authorList>
    </citation>
    <scope>NUCLEOTIDE SEQUENCE</scope>
    <source>
        <strain evidence="3">CHS0354</strain>
    </source>
</reference>
<dbReference type="EMBL" id="JAEAOA010002240">
    <property type="protein sequence ID" value="KAK3585814.1"/>
    <property type="molecule type" value="Genomic_DNA"/>
</dbReference>
<name>A0AAE0S612_9BIVA</name>
<evidence type="ECO:0000313" key="3">
    <source>
        <dbReference type="EMBL" id="KAK3585814.1"/>
    </source>
</evidence>
<dbReference type="AlphaFoldDB" id="A0AAE0S612"/>
<keyword evidence="1" id="KW-0325">Glycoprotein</keyword>